<dbReference type="CDD" id="cd18089">
    <property type="entry name" value="SPOUT_Trm10-like"/>
    <property type="match status" value="1"/>
</dbReference>
<sequence length="425" mass="46018">MSETGQALTTDGVPHDLEGGAGAADEEAELAKLEAQLYGNGDYEGEHGSEDAGNTEAQDGDAAGAAPLSKSQMKKRARLEKPPPRMMARRQECRAREKAARAERRAAASERKAAELAELSEEQRAALREESKAKLQAHRDQERQLKERLKQALDSGPRIVIDLDWEARMTPGDMRHLAQQLAFSYAANKAAERPAHLMLTSFKGGVAEVANKMISGMDKWFVTRSEAHYSSLFADPAQRSRLVYLTADAAEELEELSEDKVYIVGGLVDHNRYKGLCENAAKAAGIATARLPINRHIQLASRAVLTVNHVVQILVEYYNRRDWAAVLDHVLPMRKRAEYQQQQQQQGKQKGGQRGKGQQQEGEAKEDTAAAEEAGTWVVGFEEEEAGKVEGAGTTGTASEVAAADTGAEVGSSEAGGGEGEAVTG</sequence>
<dbReference type="AlphaFoldDB" id="A0AAD3DM51"/>
<feature type="non-terminal residue" evidence="8">
    <location>
        <position position="1"/>
    </location>
</feature>
<organism evidence="8 9">
    <name type="scientific">Astrephomene gubernaculifera</name>
    <dbReference type="NCBI Taxonomy" id="47775"/>
    <lineage>
        <taxon>Eukaryota</taxon>
        <taxon>Viridiplantae</taxon>
        <taxon>Chlorophyta</taxon>
        <taxon>core chlorophytes</taxon>
        <taxon>Chlorophyceae</taxon>
        <taxon>CS clade</taxon>
        <taxon>Chlamydomonadales</taxon>
        <taxon>Astrephomenaceae</taxon>
        <taxon>Astrephomene</taxon>
    </lineage>
</organism>
<dbReference type="EC" id="2.1.1.221" evidence="1"/>
<dbReference type="PANTHER" id="PTHR13563:SF13">
    <property type="entry name" value="TRNA METHYLTRANSFERASE 10 HOMOLOG A"/>
    <property type="match status" value="1"/>
</dbReference>
<feature type="domain" description="SAM-dependent MTase TRM10-type" evidence="7">
    <location>
        <begin position="145"/>
        <end position="338"/>
    </location>
</feature>
<evidence type="ECO:0000313" key="8">
    <source>
        <dbReference type="EMBL" id="GFR42376.1"/>
    </source>
</evidence>
<evidence type="ECO:0000256" key="3">
    <source>
        <dbReference type="ARBA" id="ARBA00022679"/>
    </source>
</evidence>
<dbReference type="InterPro" id="IPR038459">
    <property type="entry name" value="MT_TRM10-typ_sf"/>
</dbReference>
<evidence type="ECO:0000256" key="1">
    <source>
        <dbReference type="ARBA" id="ARBA00012797"/>
    </source>
</evidence>
<keyword evidence="3" id="KW-0808">Transferase</keyword>
<feature type="region of interest" description="Disordered" evidence="6">
    <location>
        <begin position="1"/>
        <end position="117"/>
    </location>
</feature>
<dbReference type="GO" id="GO:0052905">
    <property type="term" value="F:tRNA (guanosine(9)-N1)-methyltransferase activity"/>
    <property type="evidence" value="ECO:0007669"/>
    <property type="project" value="UniProtKB-EC"/>
</dbReference>
<dbReference type="InterPro" id="IPR028564">
    <property type="entry name" value="MT_TRM10-typ"/>
</dbReference>
<evidence type="ECO:0000256" key="2">
    <source>
        <dbReference type="ARBA" id="ARBA00022603"/>
    </source>
</evidence>
<dbReference type="PANTHER" id="PTHR13563">
    <property type="entry name" value="TRNA (GUANINE-9-) METHYLTRANSFERASE"/>
    <property type="match status" value="1"/>
</dbReference>
<accession>A0AAD3DM51</accession>
<feature type="compositionally biased region" description="Low complexity" evidence="6">
    <location>
        <begin position="371"/>
        <end position="380"/>
    </location>
</feature>
<keyword evidence="9" id="KW-1185">Reference proteome</keyword>
<dbReference type="PROSITE" id="PS51675">
    <property type="entry name" value="SAM_MT_TRM10"/>
    <property type="match status" value="1"/>
</dbReference>
<dbReference type="InterPro" id="IPR007356">
    <property type="entry name" value="tRNA_m1G_MeTrfase_euk"/>
</dbReference>
<keyword evidence="2" id="KW-0489">Methyltransferase</keyword>
<name>A0AAD3DM51_9CHLO</name>
<feature type="compositionally biased region" description="Low complexity" evidence="6">
    <location>
        <begin position="389"/>
        <end position="398"/>
    </location>
</feature>
<dbReference type="GO" id="GO:0002939">
    <property type="term" value="P:tRNA N1-guanine methylation"/>
    <property type="evidence" value="ECO:0007669"/>
    <property type="project" value="TreeGrafter"/>
</dbReference>
<feature type="region of interest" description="Disordered" evidence="6">
    <location>
        <begin position="337"/>
        <end position="425"/>
    </location>
</feature>
<reference evidence="8 9" key="1">
    <citation type="journal article" date="2021" name="Sci. Rep.">
        <title>Genome sequencing of the multicellular alga Astrephomene provides insights into convergent evolution of germ-soma differentiation.</title>
        <authorList>
            <person name="Yamashita S."/>
            <person name="Yamamoto K."/>
            <person name="Matsuzaki R."/>
            <person name="Suzuki S."/>
            <person name="Yamaguchi H."/>
            <person name="Hirooka S."/>
            <person name="Minakuchi Y."/>
            <person name="Miyagishima S."/>
            <person name="Kawachi M."/>
            <person name="Toyoda A."/>
            <person name="Nozaki H."/>
        </authorList>
    </citation>
    <scope>NUCLEOTIDE SEQUENCE [LARGE SCALE GENOMIC DNA]</scope>
    <source>
        <strain evidence="8 9">NIES-4017</strain>
    </source>
</reference>
<evidence type="ECO:0000256" key="6">
    <source>
        <dbReference type="SAM" id="MobiDB-lite"/>
    </source>
</evidence>
<dbReference type="GO" id="GO:0000049">
    <property type="term" value="F:tRNA binding"/>
    <property type="evidence" value="ECO:0007669"/>
    <property type="project" value="TreeGrafter"/>
</dbReference>
<comment type="caution">
    <text evidence="8">The sequence shown here is derived from an EMBL/GenBank/DDBJ whole genome shotgun (WGS) entry which is preliminary data.</text>
</comment>
<protein>
    <recommendedName>
        <fullName evidence="1">tRNA (guanine(9)-N(1))-methyltransferase</fullName>
        <ecNumber evidence="1">2.1.1.221</ecNumber>
    </recommendedName>
</protein>
<keyword evidence="4" id="KW-0949">S-adenosyl-L-methionine</keyword>
<feature type="compositionally biased region" description="Basic and acidic residues" evidence="6">
    <location>
        <begin position="79"/>
        <end position="117"/>
    </location>
</feature>
<evidence type="ECO:0000256" key="5">
    <source>
        <dbReference type="ARBA" id="ARBA00048434"/>
    </source>
</evidence>
<evidence type="ECO:0000313" key="9">
    <source>
        <dbReference type="Proteomes" id="UP001054857"/>
    </source>
</evidence>
<dbReference type="GO" id="GO:0005634">
    <property type="term" value="C:nucleus"/>
    <property type="evidence" value="ECO:0007669"/>
    <property type="project" value="TreeGrafter"/>
</dbReference>
<evidence type="ECO:0000256" key="4">
    <source>
        <dbReference type="ARBA" id="ARBA00022691"/>
    </source>
</evidence>
<feature type="compositionally biased region" description="Gly residues" evidence="6">
    <location>
        <begin position="414"/>
        <end position="425"/>
    </location>
</feature>
<gene>
    <name evidence="8" type="ORF">Agub_g3032</name>
</gene>
<dbReference type="Proteomes" id="UP001054857">
    <property type="component" value="Unassembled WGS sequence"/>
</dbReference>
<dbReference type="Gene3D" id="3.40.1280.30">
    <property type="match status" value="1"/>
</dbReference>
<proteinExistence type="predicted"/>
<dbReference type="EMBL" id="BMAR01000003">
    <property type="protein sequence ID" value="GFR42376.1"/>
    <property type="molecule type" value="Genomic_DNA"/>
</dbReference>
<evidence type="ECO:0000259" key="7">
    <source>
        <dbReference type="PROSITE" id="PS51675"/>
    </source>
</evidence>
<comment type="catalytic activity">
    <reaction evidence="5">
        <text>guanosine(9) in tRNA + S-adenosyl-L-methionine = N(1)-methylguanosine(9) in tRNA + S-adenosyl-L-homocysteine + H(+)</text>
        <dbReference type="Rhea" id="RHEA:43156"/>
        <dbReference type="Rhea" id="RHEA-COMP:10367"/>
        <dbReference type="Rhea" id="RHEA-COMP:10368"/>
        <dbReference type="ChEBI" id="CHEBI:15378"/>
        <dbReference type="ChEBI" id="CHEBI:57856"/>
        <dbReference type="ChEBI" id="CHEBI:59789"/>
        <dbReference type="ChEBI" id="CHEBI:73542"/>
        <dbReference type="ChEBI" id="CHEBI:74269"/>
        <dbReference type="EC" id="2.1.1.221"/>
    </reaction>
</comment>